<dbReference type="PANTHER" id="PTHR12620">
    <property type="entry name" value="U2 SNRNP AUXILIARY FACTOR, SMALL SUBUNIT"/>
    <property type="match status" value="1"/>
</dbReference>
<keyword evidence="4" id="KW-0862">Zinc</keyword>
<dbReference type="GO" id="GO:0003723">
    <property type="term" value="F:RNA binding"/>
    <property type="evidence" value="ECO:0007669"/>
    <property type="project" value="InterPro"/>
</dbReference>
<keyword evidence="6" id="KW-1185">Reference proteome</keyword>
<dbReference type="InterPro" id="IPR012677">
    <property type="entry name" value="Nucleotide-bd_a/b_plait_sf"/>
</dbReference>
<dbReference type="InterPro" id="IPR009145">
    <property type="entry name" value="U2AF_small"/>
</dbReference>
<name>A0A2P6PR97_ROSCH</name>
<accession>A0A2P6PR97</accession>
<comment type="caution">
    <text evidence="5">The sequence shown here is derived from an EMBL/GenBank/DDBJ whole genome shotgun (WGS) entry which is preliminary data.</text>
</comment>
<keyword evidence="3" id="KW-0863">Zinc-finger</keyword>
<evidence type="ECO:0000256" key="3">
    <source>
        <dbReference type="ARBA" id="ARBA00022771"/>
    </source>
</evidence>
<keyword evidence="2" id="KW-0677">Repeat</keyword>
<dbReference type="GO" id="GO:0008270">
    <property type="term" value="F:zinc ion binding"/>
    <property type="evidence" value="ECO:0007669"/>
    <property type="project" value="UniProtKB-KW"/>
</dbReference>
<dbReference type="AlphaFoldDB" id="A0A2P6PR97"/>
<sequence length="63" mass="7883">MVLILIFCLSLRYHMLLLIEYLYLRFYTDEEIERCYEEFYEDVHTKFLKFGEIINFKVLDSFI</sequence>
<organism evidence="5 6">
    <name type="scientific">Rosa chinensis</name>
    <name type="common">China rose</name>
    <dbReference type="NCBI Taxonomy" id="74649"/>
    <lineage>
        <taxon>Eukaryota</taxon>
        <taxon>Viridiplantae</taxon>
        <taxon>Streptophyta</taxon>
        <taxon>Embryophyta</taxon>
        <taxon>Tracheophyta</taxon>
        <taxon>Spermatophyta</taxon>
        <taxon>Magnoliopsida</taxon>
        <taxon>eudicotyledons</taxon>
        <taxon>Gunneridae</taxon>
        <taxon>Pentapetalae</taxon>
        <taxon>rosids</taxon>
        <taxon>fabids</taxon>
        <taxon>Rosales</taxon>
        <taxon>Rosaceae</taxon>
        <taxon>Rosoideae</taxon>
        <taxon>Rosoideae incertae sedis</taxon>
        <taxon>Rosa</taxon>
    </lineage>
</organism>
<evidence type="ECO:0000256" key="4">
    <source>
        <dbReference type="ARBA" id="ARBA00022833"/>
    </source>
</evidence>
<proteinExistence type="predicted"/>
<dbReference type="STRING" id="74649.A0A2P6PR97"/>
<evidence type="ECO:0000313" key="5">
    <source>
        <dbReference type="EMBL" id="PRQ24448.1"/>
    </source>
</evidence>
<dbReference type="Gene3D" id="3.30.70.330">
    <property type="match status" value="1"/>
</dbReference>
<dbReference type="GO" id="GO:0089701">
    <property type="term" value="C:U2AF complex"/>
    <property type="evidence" value="ECO:0007669"/>
    <property type="project" value="InterPro"/>
</dbReference>
<evidence type="ECO:0000313" key="6">
    <source>
        <dbReference type="Proteomes" id="UP000238479"/>
    </source>
</evidence>
<dbReference type="GO" id="GO:0000398">
    <property type="term" value="P:mRNA splicing, via spliceosome"/>
    <property type="evidence" value="ECO:0007669"/>
    <property type="project" value="InterPro"/>
</dbReference>
<gene>
    <name evidence="5" type="ORF">RchiOBHm_Chr6g0272521</name>
</gene>
<evidence type="ECO:0000256" key="1">
    <source>
        <dbReference type="ARBA" id="ARBA00022723"/>
    </source>
</evidence>
<dbReference type="Proteomes" id="UP000238479">
    <property type="component" value="Chromosome 6"/>
</dbReference>
<dbReference type="EMBL" id="PDCK01000044">
    <property type="protein sequence ID" value="PRQ24448.1"/>
    <property type="molecule type" value="Genomic_DNA"/>
</dbReference>
<keyword evidence="1" id="KW-0479">Metal-binding</keyword>
<reference evidence="5 6" key="1">
    <citation type="journal article" date="2018" name="Nat. Genet.">
        <title>The Rosa genome provides new insights in the design of modern roses.</title>
        <authorList>
            <person name="Bendahmane M."/>
        </authorList>
    </citation>
    <scope>NUCLEOTIDE SEQUENCE [LARGE SCALE GENOMIC DNA]</scope>
    <source>
        <strain evidence="6">cv. Old Blush</strain>
    </source>
</reference>
<protein>
    <submittedName>
        <fullName evidence="5">Uncharacterized protein</fullName>
    </submittedName>
</protein>
<dbReference type="Gramene" id="PRQ24448">
    <property type="protein sequence ID" value="PRQ24448"/>
    <property type="gene ID" value="RchiOBHm_Chr6g0272521"/>
</dbReference>
<evidence type="ECO:0000256" key="2">
    <source>
        <dbReference type="ARBA" id="ARBA00022737"/>
    </source>
</evidence>